<protein>
    <submittedName>
        <fullName evidence="2">Uncharacterized protein</fullName>
    </submittedName>
</protein>
<evidence type="ECO:0000313" key="2">
    <source>
        <dbReference type="EMBL" id="KAG8160612.1"/>
    </source>
</evidence>
<proteinExistence type="predicted"/>
<feature type="compositionally biased region" description="Low complexity" evidence="1">
    <location>
        <begin position="64"/>
        <end position="73"/>
    </location>
</feature>
<feature type="compositionally biased region" description="Polar residues" evidence="1">
    <location>
        <begin position="95"/>
        <end position="111"/>
    </location>
</feature>
<evidence type="ECO:0000313" key="3">
    <source>
        <dbReference type="Proteomes" id="UP000827092"/>
    </source>
</evidence>
<dbReference type="EMBL" id="JAFNEN010005795">
    <property type="protein sequence ID" value="KAG8160612.1"/>
    <property type="molecule type" value="Genomic_DNA"/>
</dbReference>
<feature type="compositionally biased region" description="Pro residues" evidence="1">
    <location>
        <begin position="74"/>
        <end position="87"/>
    </location>
</feature>
<gene>
    <name evidence="2" type="ORF">JTE90_022574</name>
</gene>
<keyword evidence="3" id="KW-1185">Reference proteome</keyword>
<organism evidence="2 3">
    <name type="scientific">Oedothorax gibbosus</name>
    <dbReference type="NCBI Taxonomy" id="931172"/>
    <lineage>
        <taxon>Eukaryota</taxon>
        <taxon>Metazoa</taxon>
        <taxon>Ecdysozoa</taxon>
        <taxon>Arthropoda</taxon>
        <taxon>Chelicerata</taxon>
        <taxon>Arachnida</taxon>
        <taxon>Araneae</taxon>
        <taxon>Araneomorphae</taxon>
        <taxon>Entelegynae</taxon>
        <taxon>Araneoidea</taxon>
        <taxon>Linyphiidae</taxon>
        <taxon>Erigoninae</taxon>
        <taxon>Oedothorax</taxon>
    </lineage>
</organism>
<accession>A0AAV6TEN6</accession>
<feature type="region of interest" description="Disordered" evidence="1">
    <location>
        <begin position="174"/>
        <end position="323"/>
    </location>
</feature>
<sequence length="323" mass="33728">MPLSTPRPPSGCHESPDPSLVPVPVPDAHAAATPEPMDSPSGPKISPSGPKISTSGHMISPSGPKISTSGPKISPSPPGPKSSPSSPPLDENWSLVFSQSLSQRATYSRSVTLRPPSQPEASSESDPPLHGMMMSAIPLETPPPPVANRTRGKTMMTASDKCASLFNPPLPASPSPTVFLTPHTHRNPSPNPVPVLVSPTSSPVPLGLTDEQAPRTRSPSAPSPSPTRCIPTVFHAENTFPPSLSNPSSSLPLDPSWSLTSSPPLSQKAKFPKAKSPSPTQRPETSPVTVQDSPPTVASTHLPEPPPPSIPLEENKLHCRTSS</sequence>
<feature type="compositionally biased region" description="Low complexity" evidence="1">
    <location>
        <begin position="241"/>
        <end position="279"/>
    </location>
</feature>
<evidence type="ECO:0000256" key="1">
    <source>
        <dbReference type="SAM" id="MobiDB-lite"/>
    </source>
</evidence>
<comment type="caution">
    <text evidence="2">The sequence shown here is derived from an EMBL/GenBank/DDBJ whole genome shotgun (WGS) entry which is preliminary data.</text>
</comment>
<reference evidence="2 3" key="1">
    <citation type="journal article" date="2022" name="Nat. Ecol. Evol.">
        <title>A masculinizing supergene underlies an exaggerated male reproductive morph in a spider.</title>
        <authorList>
            <person name="Hendrickx F."/>
            <person name="De Corte Z."/>
            <person name="Sonet G."/>
            <person name="Van Belleghem S.M."/>
            <person name="Kostlbacher S."/>
            <person name="Vangestel C."/>
        </authorList>
    </citation>
    <scope>NUCLEOTIDE SEQUENCE [LARGE SCALE GENOMIC DNA]</scope>
    <source>
        <strain evidence="2">W744_W776</strain>
    </source>
</reference>
<feature type="compositionally biased region" description="Low complexity" evidence="1">
    <location>
        <begin position="26"/>
        <end position="53"/>
    </location>
</feature>
<dbReference type="AlphaFoldDB" id="A0AAV6TEN6"/>
<feature type="region of interest" description="Disordered" evidence="1">
    <location>
        <begin position="1"/>
        <end position="151"/>
    </location>
</feature>
<feature type="compositionally biased region" description="Low complexity" evidence="1">
    <location>
        <begin position="194"/>
        <end position="206"/>
    </location>
</feature>
<dbReference type="Proteomes" id="UP000827092">
    <property type="component" value="Unassembled WGS sequence"/>
</dbReference>
<name>A0AAV6TEN6_9ARAC</name>
<feature type="compositionally biased region" description="Polar residues" evidence="1">
    <location>
        <begin position="281"/>
        <end position="299"/>
    </location>
</feature>